<feature type="transmembrane region" description="Helical" evidence="2">
    <location>
        <begin position="207"/>
        <end position="230"/>
    </location>
</feature>
<feature type="compositionally biased region" description="Low complexity" evidence="1">
    <location>
        <begin position="698"/>
        <end position="713"/>
    </location>
</feature>
<dbReference type="GO" id="GO:0005737">
    <property type="term" value="C:cytoplasm"/>
    <property type="evidence" value="ECO:0007669"/>
    <property type="project" value="TreeGrafter"/>
</dbReference>
<dbReference type="EMBL" id="AGNL01015357">
    <property type="protein sequence ID" value="EJK65957.1"/>
    <property type="molecule type" value="Genomic_DNA"/>
</dbReference>
<feature type="transmembrane region" description="Helical" evidence="2">
    <location>
        <begin position="115"/>
        <end position="135"/>
    </location>
</feature>
<gene>
    <name evidence="4" type="ORF">THAOC_13145</name>
</gene>
<evidence type="ECO:0000256" key="1">
    <source>
        <dbReference type="SAM" id="MobiDB-lite"/>
    </source>
</evidence>
<feature type="transmembrane region" description="Helical" evidence="2">
    <location>
        <begin position="83"/>
        <end position="103"/>
    </location>
</feature>
<feature type="domain" description="SSD" evidence="3">
    <location>
        <begin position="87"/>
        <end position="230"/>
    </location>
</feature>
<feature type="region of interest" description="Disordered" evidence="1">
    <location>
        <begin position="469"/>
        <end position="515"/>
    </location>
</feature>
<dbReference type="Proteomes" id="UP000266841">
    <property type="component" value="Unassembled WGS sequence"/>
</dbReference>
<keyword evidence="2" id="KW-0812">Transmembrane</keyword>
<protein>
    <recommendedName>
        <fullName evidence="3">SSD domain-containing protein</fullName>
    </recommendedName>
</protein>
<feature type="compositionally biased region" description="Low complexity" evidence="1">
    <location>
        <begin position="482"/>
        <end position="500"/>
    </location>
</feature>
<evidence type="ECO:0000256" key="2">
    <source>
        <dbReference type="SAM" id="Phobius"/>
    </source>
</evidence>
<dbReference type="InterPro" id="IPR000731">
    <property type="entry name" value="SSD"/>
</dbReference>
<feature type="compositionally biased region" description="Low complexity" evidence="1">
    <location>
        <begin position="678"/>
        <end position="691"/>
    </location>
</feature>
<dbReference type="Pfam" id="PF12349">
    <property type="entry name" value="Sterol-sensing"/>
    <property type="match status" value="1"/>
</dbReference>
<name>K0T687_THAOC</name>
<sequence>MTSVLLNNKGGGNLDEIHDFLEGLHRELWKADMTGQFPGLVFSWSNTHITDYEANNALEHDAKWSGAALIFIAMMIFVKVRNIIAVLAGVLGLVLSFTSALYWQYHFDFNELTAMHVAGIFVMLGIGADDIFLTIDSFEHSKLDFLKDSKGERLSEEHLSEPPIIKNRMILAYKTAGSMMLVSSLTTAICFFSNVSSAVISIRDFGSYMGCVVVLNFVHVMTILPSALLVDELWLKPLRRKFWAAICLRTKPSPLDEKCNVGDDIFDPQCPVSVSPDCCNIEGASGGSVGPTPVQTAVGLATHNFDEASGEDVTPETSSTSAEELQSLQNQHGGATFLNHIDDMTKLDRFFVTRYAPSVRRLRLCIIFISLVVSVTLAVLASSNFSVYDGTIIVFKSKYNLGRVQRVVGEYYPDELVEMYTDENSDVIDEISSDAVGSVNVVQGRPEGEVSEGDSTMIGDIFSTLAPIASPNQKPTSQQAEPSNESPQTQTSSPTESPVTDAPSDSPVVPLPWYPQWTGDSRGCVNDGAQPAYMNNSPDSFLFDRNFAWDKASFCFATEMSSPTASPASLPSPSGQQLSRLPTPQLGQPSNPTPTVPAPSNGQPSNPTPTVPAPSNSAPSAQKPITGTQVSQPMPSNPGSQAQQQPSQATTVQNPQGGQSVVQNPPPGGQRPNPQPSPSLDSSPQNSPSLPQIILRGPTSSPTSLTTLSSAPTMGGLLCPEGITNEKFCLKNSNTEIFQKREYYSVSLVWGIPPVRENSMVWKIVDDFTGTTAIEKSRGSSVDPSDPRIQLTLLEIVQKARSNERLRIHPQLVWIEALRDFAKTAGIGFPVKKELFFGIIEVLKIQSSAFRKSVELEIATKGTGLAGDLLFTSVSFFSEVPIGEERYQRDAKELWTDFAATVNENVVAEDMPLLEVQSDAFLDSQRTDAIVQSTLNSYFVANGLYLVVMLVFTGNLLLTLMVTLALILIFMCLAGLTFAAYGIDFGPPMPTTVQRFRIGA</sequence>
<comment type="caution">
    <text evidence="4">The sequence shown here is derived from an EMBL/GenBank/DDBJ whole genome shotgun (WGS) entry which is preliminary data.</text>
</comment>
<dbReference type="PANTHER" id="PTHR46687">
    <property type="entry name" value="PROTEIN DISPATCHED HOMOLOG 3"/>
    <property type="match status" value="1"/>
</dbReference>
<evidence type="ECO:0000259" key="3">
    <source>
        <dbReference type="PROSITE" id="PS50156"/>
    </source>
</evidence>
<feature type="transmembrane region" description="Helical" evidence="2">
    <location>
        <begin position="176"/>
        <end position="195"/>
    </location>
</feature>
<evidence type="ECO:0000313" key="4">
    <source>
        <dbReference type="EMBL" id="EJK65957.1"/>
    </source>
</evidence>
<feature type="compositionally biased region" description="Low complexity" evidence="1">
    <location>
        <begin position="640"/>
        <end position="653"/>
    </location>
</feature>
<dbReference type="Gene3D" id="1.20.1640.10">
    <property type="entry name" value="Multidrug efflux transporter AcrB transmembrane domain"/>
    <property type="match status" value="1"/>
</dbReference>
<feature type="compositionally biased region" description="Polar residues" evidence="1">
    <location>
        <begin position="580"/>
        <end position="590"/>
    </location>
</feature>
<dbReference type="SUPFAM" id="SSF82866">
    <property type="entry name" value="Multidrug efflux transporter AcrB transmembrane domain"/>
    <property type="match status" value="1"/>
</dbReference>
<dbReference type="InterPro" id="IPR053958">
    <property type="entry name" value="HMGCR/SNAP/NPC1-like_SSD"/>
</dbReference>
<feature type="compositionally biased region" description="Low complexity" evidence="1">
    <location>
        <begin position="561"/>
        <end position="579"/>
    </location>
</feature>
<evidence type="ECO:0000313" key="5">
    <source>
        <dbReference type="Proteomes" id="UP000266841"/>
    </source>
</evidence>
<feature type="compositionally biased region" description="Polar residues" evidence="1">
    <location>
        <begin position="654"/>
        <end position="663"/>
    </location>
</feature>
<keyword evidence="2" id="KW-0472">Membrane</keyword>
<feature type="transmembrane region" description="Helical" evidence="2">
    <location>
        <begin position="364"/>
        <end position="388"/>
    </location>
</feature>
<dbReference type="InterPro" id="IPR042480">
    <property type="entry name" value="DISP3"/>
</dbReference>
<dbReference type="PROSITE" id="PS50156">
    <property type="entry name" value="SSD"/>
    <property type="match status" value="1"/>
</dbReference>
<accession>K0T687</accession>
<feature type="region of interest" description="Disordered" evidence="1">
    <location>
        <begin position="561"/>
        <end position="713"/>
    </location>
</feature>
<dbReference type="PANTHER" id="PTHR46687:SF1">
    <property type="entry name" value="PROTEIN DISPATCHED HOMOLOG 3"/>
    <property type="match status" value="1"/>
</dbReference>
<proteinExistence type="predicted"/>
<feature type="compositionally biased region" description="Pro residues" evidence="1">
    <location>
        <begin position="664"/>
        <end position="677"/>
    </location>
</feature>
<dbReference type="OrthoDB" id="45634at2759"/>
<dbReference type="AlphaFoldDB" id="K0T687"/>
<reference evidence="4 5" key="1">
    <citation type="journal article" date="2012" name="Genome Biol.">
        <title>Genome and low-iron response of an oceanic diatom adapted to chronic iron limitation.</title>
        <authorList>
            <person name="Lommer M."/>
            <person name="Specht M."/>
            <person name="Roy A.S."/>
            <person name="Kraemer L."/>
            <person name="Andreson R."/>
            <person name="Gutowska M.A."/>
            <person name="Wolf J."/>
            <person name="Bergner S.V."/>
            <person name="Schilhabel M.B."/>
            <person name="Klostermeier U.C."/>
            <person name="Beiko R.G."/>
            <person name="Rosenstiel P."/>
            <person name="Hippler M."/>
            <person name="Laroche J."/>
        </authorList>
    </citation>
    <scope>NUCLEOTIDE SEQUENCE [LARGE SCALE GENOMIC DNA]</scope>
    <source>
        <strain evidence="4 5">CCMP1005</strain>
    </source>
</reference>
<feature type="compositionally biased region" description="Polar residues" evidence="1">
    <location>
        <begin position="613"/>
        <end position="639"/>
    </location>
</feature>
<feature type="transmembrane region" description="Helical" evidence="2">
    <location>
        <begin position="938"/>
        <end position="958"/>
    </location>
</feature>
<dbReference type="eggNOG" id="KOG3664">
    <property type="taxonomic scope" value="Eukaryota"/>
</dbReference>
<feature type="transmembrane region" description="Helical" evidence="2">
    <location>
        <begin position="965"/>
        <end position="983"/>
    </location>
</feature>
<keyword evidence="5" id="KW-1185">Reference proteome</keyword>
<feature type="compositionally biased region" description="Polar residues" evidence="1">
    <location>
        <begin position="470"/>
        <end position="481"/>
    </location>
</feature>
<organism evidence="4 5">
    <name type="scientific">Thalassiosira oceanica</name>
    <name type="common">Marine diatom</name>
    <dbReference type="NCBI Taxonomy" id="159749"/>
    <lineage>
        <taxon>Eukaryota</taxon>
        <taxon>Sar</taxon>
        <taxon>Stramenopiles</taxon>
        <taxon>Ochrophyta</taxon>
        <taxon>Bacillariophyta</taxon>
        <taxon>Coscinodiscophyceae</taxon>
        <taxon>Thalassiosirophycidae</taxon>
        <taxon>Thalassiosirales</taxon>
        <taxon>Thalassiosiraceae</taxon>
        <taxon>Thalassiosira</taxon>
    </lineage>
</organism>
<keyword evidence="2" id="KW-1133">Transmembrane helix</keyword>